<protein>
    <submittedName>
        <fullName evidence="1">Uncharacterized protein</fullName>
    </submittedName>
</protein>
<name>A0ABR2P341_9ROSI</name>
<reference evidence="1 2" key="1">
    <citation type="journal article" date="2024" name="G3 (Bethesda)">
        <title>Genome assembly of Hibiscus sabdariffa L. provides insights into metabolisms of medicinal natural products.</title>
        <authorList>
            <person name="Kim T."/>
        </authorList>
    </citation>
    <scope>NUCLEOTIDE SEQUENCE [LARGE SCALE GENOMIC DNA]</scope>
    <source>
        <strain evidence="1">TK-2024</strain>
        <tissue evidence="1">Old leaves</tissue>
    </source>
</reference>
<dbReference type="Proteomes" id="UP001396334">
    <property type="component" value="Unassembled WGS sequence"/>
</dbReference>
<dbReference type="EMBL" id="JBBPBN010000083">
    <property type="protein sequence ID" value="KAK8982870.1"/>
    <property type="molecule type" value="Genomic_DNA"/>
</dbReference>
<evidence type="ECO:0000313" key="2">
    <source>
        <dbReference type="Proteomes" id="UP001396334"/>
    </source>
</evidence>
<gene>
    <name evidence="1" type="ORF">V6N11_054855</name>
</gene>
<proteinExistence type="predicted"/>
<accession>A0ABR2P341</accession>
<keyword evidence="2" id="KW-1185">Reference proteome</keyword>
<organism evidence="1 2">
    <name type="scientific">Hibiscus sabdariffa</name>
    <name type="common">roselle</name>
    <dbReference type="NCBI Taxonomy" id="183260"/>
    <lineage>
        <taxon>Eukaryota</taxon>
        <taxon>Viridiplantae</taxon>
        <taxon>Streptophyta</taxon>
        <taxon>Embryophyta</taxon>
        <taxon>Tracheophyta</taxon>
        <taxon>Spermatophyta</taxon>
        <taxon>Magnoliopsida</taxon>
        <taxon>eudicotyledons</taxon>
        <taxon>Gunneridae</taxon>
        <taxon>Pentapetalae</taxon>
        <taxon>rosids</taxon>
        <taxon>malvids</taxon>
        <taxon>Malvales</taxon>
        <taxon>Malvaceae</taxon>
        <taxon>Malvoideae</taxon>
        <taxon>Hibiscus</taxon>
    </lineage>
</organism>
<evidence type="ECO:0000313" key="1">
    <source>
        <dbReference type="EMBL" id="KAK8982870.1"/>
    </source>
</evidence>
<sequence>MHEAEETEEDTVKVSSLVNMTVDSPVSDVNPTGSSSIAVRIIVNVAGFRSWGFSR</sequence>
<comment type="caution">
    <text evidence="1">The sequence shown here is derived from an EMBL/GenBank/DDBJ whole genome shotgun (WGS) entry which is preliminary data.</text>
</comment>